<keyword evidence="4" id="KW-0472">Membrane</keyword>
<keyword evidence="3" id="KW-0732">Signal</keyword>
<gene>
    <name evidence="9" type="ORF">ENG47_00975</name>
</gene>
<protein>
    <recommendedName>
        <fullName evidence="8">Secretin/TonB short N-terminal domain-containing protein</fullName>
    </recommendedName>
</protein>
<dbReference type="Gene3D" id="3.30.1370.120">
    <property type="match status" value="2"/>
</dbReference>
<sequence>MEKRKKLNFKTVFFILIVTVFLTGAAKVTLDAPITLDVKGMDILDVLKIISMRSGLSIATSPLVRGKVSIFLKDVSVWDAFEILMAANNLAYEKVGNMVTVMTNKEYEEKYGKPFYDLRILKRYNLTHAHADVVGKTLEELKSKIGKVIVDTYANAVIVIDTPDVIYQMDKVVKGLDLPLVTKVIQLNYAKADTLKEKIADLVTPDVGTIKFDQESNRIVVTDLPQKVDQIEKIVRAFDKRPKAVLIEAKILKITLNDEYRYGVDWGAVFGKEAGISYSGTLPSDVGGLGKIAIGEVVFNETQSLTTKHQYRGLFKLFSTFGKTDVLSSPRINVLDGQEAYVLVGTREPVVSVEIIHSDGSQTETESVEYVETGVKLSVTPHISDDGYIRMKIKPEVSSAELITTNRGSQYPQKTVSESETTVIVRDGQTIVLAGLMKEERQKDIEKVPGLGDIPLVGKLFSGKYEKSEKTELVILLTPHISGEMKPEEIEKFMPKEQKAEITSPSEAEKKLVKKEMEKKAEKVMAEQSERKLYSEYYLQVTQRLYDYIQRNYIDLGLKGEVNVVFLIDKNGNLVGEPAVIGDVEPAIRDLAIEVVKKASPYPPFPEGLKKDKEAFNILLSF</sequence>
<evidence type="ECO:0000256" key="6">
    <source>
        <dbReference type="RuleBase" id="RU004003"/>
    </source>
</evidence>
<accession>A0A7V0MZA0</accession>
<evidence type="ECO:0000256" key="1">
    <source>
        <dbReference type="ARBA" id="ARBA00004370"/>
    </source>
</evidence>
<name>A0A7V0MZA0_UNCAE</name>
<dbReference type="InterPro" id="IPR005644">
    <property type="entry name" value="NolW-like"/>
</dbReference>
<dbReference type="InterPro" id="IPR011662">
    <property type="entry name" value="Secretin/TonB_short_N"/>
</dbReference>
<comment type="similarity">
    <text evidence="6">Belongs to the bacterial secretin family.</text>
</comment>
<dbReference type="GO" id="GO:0009279">
    <property type="term" value="C:cell outer membrane"/>
    <property type="evidence" value="ECO:0007669"/>
    <property type="project" value="UniProtKB-SubCell"/>
</dbReference>
<evidence type="ECO:0000256" key="2">
    <source>
        <dbReference type="ARBA" id="ARBA00022448"/>
    </source>
</evidence>
<dbReference type="Pfam" id="PF03958">
    <property type="entry name" value="Secretin_N"/>
    <property type="match status" value="2"/>
</dbReference>
<dbReference type="GO" id="GO:0015627">
    <property type="term" value="C:type II protein secretion system complex"/>
    <property type="evidence" value="ECO:0007669"/>
    <property type="project" value="TreeGrafter"/>
</dbReference>
<evidence type="ECO:0000256" key="4">
    <source>
        <dbReference type="ARBA" id="ARBA00023136"/>
    </source>
</evidence>
<dbReference type="EMBL" id="DRBC01000058">
    <property type="protein sequence ID" value="HDN84313.1"/>
    <property type="molecule type" value="Genomic_DNA"/>
</dbReference>
<dbReference type="SMART" id="SM00965">
    <property type="entry name" value="STN"/>
    <property type="match status" value="1"/>
</dbReference>
<dbReference type="InterPro" id="IPR050810">
    <property type="entry name" value="Bact_Secretion_Sys_Channel"/>
</dbReference>
<organism evidence="9">
    <name type="scientific">Aerophobetes bacterium</name>
    <dbReference type="NCBI Taxonomy" id="2030807"/>
    <lineage>
        <taxon>Bacteria</taxon>
        <taxon>Candidatus Aerophobota</taxon>
    </lineage>
</organism>
<dbReference type="PANTHER" id="PTHR30332">
    <property type="entry name" value="PROBABLE GENERAL SECRETION PATHWAY PROTEIN D"/>
    <property type="match status" value="1"/>
</dbReference>
<dbReference type="PROSITE" id="PS00875">
    <property type="entry name" value="T2SP_D"/>
    <property type="match status" value="1"/>
</dbReference>
<keyword evidence="5" id="KW-0998">Cell outer membrane</keyword>
<dbReference type="InterPro" id="IPR004846">
    <property type="entry name" value="T2SS/T3SS_dom"/>
</dbReference>
<evidence type="ECO:0000256" key="3">
    <source>
        <dbReference type="ARBA" id="ARBA00022729"/>
    </source>
</evidence>
<dbReference type="InterPro" id="IPR038591">
    <property type="entry name" value="NolW-like_sf"/>
</dbReference>
<comment type="caution">
    <text evidence="9">The sequence shown here is derived from an EMBL/GenBank/DDBJ whole genome shotgun (WGS) entry which is preliminary data.</text>
</comment>
<dbReference type="PANTHER" id="PTHR30332:SF24">
    <property type="entry name" value="SECRETIN GSPD-RELATED"/>
    <property type="match status" value="1"/>
</dbReference>
<dbReference type="InterPro" id="IPR001775">
    <property type="entry name" value="GspD/PilQ"/>
</dbReference>
<feature type="domain" description="Secretin/TonB short N-terminal" evidence="8">
    <location>
        <begin position="56"/>
        <end position="104"/>
    </location>
</feature>
<reference evidence="9" key="1">
    <citation type="journal article" date="2020" name="mSystems">
        <title>Genome- and Community-Level Interaction Insights into Carbon Utilization and Element Cycling Functions of Hydrothermarchaeota in Hydrothermal Sediment.</title>
        <authorList>
            <person name="Zhou Z."/>
            <person name="Liu Y."/>
            <person name="Xu W."/>
            <person name="Pan J."/>
            <person name="Luo Z.H."/>
            <person name="Li M."/>
        </authorList>
    </citation>
    <scope>NUCLEOTIDE SEQUENCE [LARGE SCALE GENOMIC DNA]</scope>
    <source>
        <strain evidence="9">HyVt-219</strain>
    </source>
</reference>
<comment type="subcellular location">
    <subcellularLocation>
        <location evidence="7">Cell outer membrane</location>
    </subcellularLocation>
    <subcellularLocation>
        <location evidence="1">Membrane</location>
    </subcellularLocation>
</comment>
<dbReference type="Gene3D" id="3.55.50.30">
    <property type="match status" value="1"/>
</dbReference>
<proteinExistence type="inferred from homology"/>
<dbReference type="Pfam" id="PF00263">
    <property type="entry name" value="Secretin"/>
    <property type="match status" value="1"/>
</dbReference>
<dbReference type="PRINTS" id="PR00811">
    <property type="entry name" value="BCTERIALGSPD"/>
</dbReference>
<dbReference type="InterPro" id="IPR004845">
    <property type="entry name" value="T2SS_GspD_CS"/>
</dbReference>
<dbReference type="GO" id="GO:0009306">
    <property type="term" value="P:protein secretion"/>
    <property type="evidence" value="ECO:0007669"/>
    <property type="project" value="InterPro"/>
</dbReference>
<evidence type="ECO:0000259" key="8">
    <source>
        <dbReference type="SMART" id="SM00965"/>
    </source>
</evidence>
<dbReference type="AlphaFoldDB" id="A0A7V0MZA0"/>
<evidence type="ECO:0000313" key="9">
    <source>
        <dbReference type="EMBL" id="HDN84313.1"/>
    </source>
</evidence>
<keyword evidence="2 7" id="KW-0813">Transport</keyword>
<evidence type="ECO:0000256" key="5">
    <source>
        <dbReference type="ARBA" id="ARBA00023237"/>
    </source>
</evidence>
<dbReference type="Gene3D" id="3.30.1150.10">
    <property type="match status" value="1"/>
</dbReference>
<dbReference type="Proteomes" id="UP000885660">
    <property type="component" value="Unassembled WGS sequence"/>
</dbReference>
<evidence type="ECO:0000256" key="7">
    <source>
        <dbReference type="RuleBase" id="RU004004"/>
    </source>
</evidence>
<dbReference type="SUPFAM" id="SSF74653">
    <property type="entry name" value="TolA/TonB C-terminal domain"/>
    <property type="match status" value="1"/>
</dbReference>